<dbReference type="EMBL" id="CP014228">
    <property type="protein sequence ID" value="AMD86830.1"/>
    <property type="molecule type" value="Genomic_DNA"/>
</dbReference>
<name>A0A0X8JDD9_ACTRD</name>
<sequence length="282" mass="28397">MPTYETEDGEPRYGKRLSPEELAEYLREQGIEPSGTAAARGADGASAGRARGARGAVAGGAGVDAGRRSSRENVRASAGALGDGSSWRDDAAQGTDPYRAPVPGRPGEDRSRSVAAPPTGASRRRRSWGSRWGLLTVGLVLLIAVPLVLTAIAVELVVQGPLSSGTVLGSAGTVYLDAGDHQAVYTSSIGGSTTSCTVEDPSGNAVALDDPDDTGLPYASFTASASGRYTVTCPGGTEGMVVGPTMDSSHVDQAGILMATALGVGLIGLGATVAGGVRAARR</sequence>
<evidence type="ECO:0000256" key="2">
    <source>
        <dbReference type="SAM" id="Phobius"/>
    </source>
</evidence>
<keyword evidence="2" id="KW-1133">Transmembrane helix</keyword>
<keyword evidence="2" id="KW-0472">Membrane</keyword>
<reference evidence="4" key="1">
    <citation type="submission" date="2016-02" db="EMBL/GenBank/DDBJ databases">
        <authorList>
            <person name="Holder M.E."/>
            <person name="Ajami N.J."/>
            <person name="Petrosino J.F."/>
        </authorList>
    </citation>
    <scope>NUCLEOTIDE SEQUENCE [LARGE SCALE GENOMIC DNA]</scope>
    <source>
        <strain evidence="4">CCUG 36733</strain>
    </source>
</reference>
<proteinExistence type="predicted"/>
<protein>
    <submittedName>
        <fullName evidence="3">Uncharacterized protein</fullName>
    </submittedName>
</protein>
<evidence type="ECO:0000313" key="4">
    <source>
        <dbReference type="Proteomes" id="UP000065220"/>
    </source>
</evidence>
<evidence type="ECO:0000256" key="1">
    <source>
        <dbReference type="SAM" id="MobiDB-lite"/>
    </source>
</evidence>
<feature type="region of interest" description="Disordered" evidence="1">
    <location>
        <begin position="25"/>
        <end position="126"/>
    </location>
</feature>
<dbReference type="Proteomes" id="UP000065220">
    <property type="component" value="Chromosome"/>
</dbReference>
<keyword evidence="2" id="KW-0812">Transmembrane</keyword>
<keyword evidence="4" id="KW-1185">Reference proteome</keyword>
<dbReference type="KEGG" id="ard:AXF14_03465"/>
<dbReference type="AlphaFoldDB" id="A0A0X8JDD9"/>
<dbReference type="RefSeq" id="WP_067940872.1">
    <property type="nucleotide sequence ID" value="NZ_CP014228.1"/>
</dbReference>
<feature type="compositionally biased region" description="Low complexity" evidence="1">
    <location>
        <begin position="37"/>
        <end position="56"/>
    </location>
</feature>
<accession>A0A0X8JDD9</accession>
<feature type="compositionally biased region" description="Basic and acidic residues" evidence="1">
    <location>
        <begin position="65"/>
        <end position="74"/>
    </location>
</feature>
<feature type="transmembrane region" description="Helical" evidence="2">
    <location>
        <begin position="132"/>
        <end position="154"/>
    </location>
</feature>
<organism evidence="3 4">
    <name type="scientific">Actinomyces radicidentis</name>
    <dbReference type="NCBI Taxonomy" id="111015"/>
    <lineage>
        <taxon>Bacteria</taxon>
        <taxon>Bacillati</taxon>
        <taxon>Actinomycetota</taxon>
        <taxon>Actinomycetes</taxon>
        <taxon>Actinomycetales</taxon>
        <taxon>Actinomycetaceae</taxon>
        <taxon>Actinomyces</taxon>
    </lineage>
</organism>
<gene>
    <name evidence="3" type="ORF">AXF14_03465</name>
</gene>
<feature type="transmembrane region" description="Helical" evidence="2">
    <location>
        <begin position="254"/>
        <end position="277"/>
    </location>
</feature>
<dbReference type="OrthoDB" id="3253053at2"/>
<evidence type="ECO:0000313" key="3">
    <source>
        <dbReference type="EMBL" id="AMD86830.1"/>
    </source>
</evidence>